<keyword evidence="3" id="KW-1185">Reference proteome</keyword>
<dbReference type="EC" id="2.1.1.334" evidence="2"/>
<gene>
    <name evidence="2" type="ORF">ACFSKX_18390</name>
</gene>
<feature type="transmembrane region" description="Helical" evidence="1">
    <location>
        <begin position="339"/>
        <end position="359"/>
    </location>
</feature>
<dbReference type="InterPro" id="IPR052527">
    <property type="entry name" value="Metal_cation-efflux_comp"/>
</dbReference>
<dbReference type="Gene3D" id="1.20.120.1630">
    <property type="match status" value="1"/>
</dbReference>
<dbReference type="Proteomes" id="UP001597425">
    <property type="component" value="Unassembled WGS sequence"/>
</dbReference>
<sequence>MYSQTADAAELTAGKSENTWITDRAWLSGLAGALAVVLLAAWFNSKDALAQGLSIGGWQLTDNRLDTVLAALALSTLAMLLVELVRLRQWHGRDFFRTHPDLRRGLWLKFLLDGCLHYGVYLGLLALVTFFFHSAGEYGFAQQNPYYQPWFRLLELAWSVWAWGGLPYVLLTRALRHSPEADRMDTAAMAIGWLGELLRGRKPSLGEAQRKNLRALLVKLFFAPLMTVFFADQFPHLVNNMGYVFDGLPAAVEAGRYSHSQFNTDFFNISVALVFSIDVALAWCGYVISSRWVDNQTRSAEPTTLGWLVCLVCYPPFQMFLGLYYGAPGEREVLQLGNAWLVSLFSILMLASYLIYVAATAHFGVRFSNLTHRGIIRTGLYGLVRHPAYASKNFAWWCVMFPVIVYWGFSGNWQLALAQTLGLLLMTWVYYWRAITEERHLDADPDYRDYCRQVRYRFIPGLL</sequence>
<feature type="transmembrane region" description="Helical" evidence="1">
    <location>
        <begin position="305"/>
        <end position="327"/>
    </location>
</feature>
<dbReference type="EMBL" id="JBHUJD010000040">
    <property type="protein sequence ID" value="MFD2312392.1"/>
    <property type="molecule type" value="Genomic_DNA"/>
</dbReference>
<evidence type="ECO:0000256" key="1">
    <source>
        <dbReference type="SAM" id="Phobius"/>
    </source>
</evidence>
<dbReference type="InterPro" id="IPR010721">
    <property type="entry name" value="UstE-like"/>
</dbReference>
<keyword evidence="1" id="KW-0472">Membrane</keyword>
<organism evidence="2 3">
    <name type="scientific">Microbulbifer halophilus</name>
    <dbReference type="NCBI Taxonomy" id="453963"/>
    <lineage>
        <taxon>Bacteria</taxon>
        <taxon>Pseudomonadati</taxon>
        <taxon>Pseudomonadota</taxon>
        <taxon>Gammaproteobacteria</taxon>
        <taxon>Cellvibrionales</taxon>
        <taxon>Microbulbiferaceae</taxon>
        <taxon>Microbulbifer</taxon>
    </lineage>
</organism>
<reference evidence="3" key="1">
    <citation type="journal article" date="2019" name="Int. J. Syst. Evol. Microbiol.">
        <title>The Global Catalogue of Microorganisms (GCM) 10K type strain sequencing project: providing services to taxonomists for standard genome sequencing and annotation.</title>
        <authorList>
            <consortium name="The Broad Institute Genomics Platform"/>
            <consortium name="The Broad Institute Genome Sequencing Center for Infectious Disease"/>
            <person name="Wu L."/>
            <person name="Ma J."/>
        </authorList>
    </citation>
    <scope>NUCLEOTIDE SEQUENCE [LARGE SCALE GENOMIC DNA]</scope>
    <source>
        <strain evidence="3">KCTC 12848</strain>
    </source>
</reference>
<dbReference type="PANTHER" id="PTHR43847">
    <property type="entry name" value="BLL3993 PROTEIN"/>
    <property type="match status" value="1"/>
</dbReference>
<feature type="transmembrane region" description="Helical" evidence="1">
    <location>
        <begin position="65"/>
        <end position="85"/>
    </location>
</feature>
<feature type="transmembrane region" description="Helical" evidence="1">
    <location>
        <begin position="415"/>
        <end position="432"/>
    </location>
</feature>
<dbReference type="GO" id="GO:0032259">
    <property type="term" value="P:methylation"/>
    <property type="evidence" value="ECO:0007669"/>
    <property type="project" value="UniProtKB-KW"/>
</dbReference>
<dbReference type="PANTHER" id="PTHR43847:SF1">
    <property type="entry name" value="BLL3993 PROTEIN"/>
    <property type="match status" value="1"/>
</dbReference>
<dbReference type="GO" id="GO:0004671">
    <property type="term" value="F:protein C-terminal S-isoprenylcysteine carboxyl O-methyltransferase activity"/>
    <property type="evidence" value="ECO:0007669"/>
    <property type="project" value="UniProtKB-EC"/>
</dbReference>
<evidence type="ECO:0000313" key="2">
    <source>
        <dbReference type="EMBL" id="MFD2312392.1"/>
    </source>
</evidence>
<dbReference type="EC" id="2.1.1.100" evidence="2"/>
<evidence type="ECO:0000313" key="3">
    <source>
        <dbReference type="Proteomes" id="UP001597425"/>
    </source>
</evidence>
<dbReference type="Pfam" id="PF06966">
    <property type="entry name" value="DUF1295"/>
    <property type="match status" value="1"/>
</dbReference>
<keyword evidence="2" id="KW-0808">Transferase</keyword>
<feature type="transmembrane region" description="Helical" evidence="1">
    <location>
        <begin position="212"/>
        <end position="231"/>
    </location>
</feature>
<comment type="caution">
    <text evidence="2">The sequence shown here is derived from an EMBL/GenBank/DDBJ whole genome shotgun (WGS) entry which is preliminary data.</text>
</comment>
<keyword evidence="1" id="KW-1133">Transmembrane helix</keyword>
<keyword evidence="2" id="KW-0489">Methyltransferase</keyword>
<feature type="transmembrane region" description="Helical" evidence="1">
    <location>
        <begin position="25"/>
        <end position="45"/>
    </location>
</feature>
<proteinExistence type="predicted"/>
<feature type="transmembrane region" description="Helical" evidence="1">
    <location>
        <begin position="106"/>
        <end position="130"/>
    </location>
</feature>
<feature type="transmembrane region" description="Helical" evidence="1">
    <location>
        <begin position="150"/>
        <end position="171"/>
    </location>
</feature>
<feature type="transmembrane region" description="Helical" evidence="1">
    <location>
        <begin position="393"/>
        <end position="409"/>
    </location>
</feature>
<accession>A0ABW5EG28</accession>
<protein>
    <submittedName>
        <fullName evidence="2">Methyltransferase family protein</fullName>
        <ecNumber evidence="2">2.1.1.100</ecNumber>
        <ecNumber evidence="2">2.1.1.334</ecNumber>
    </submittedName>
</protein>
<dbReference type="RefSeq" id="WP_265722978.1">
    <property type="nucleotide sequence ID" value="NZ_JAPIVK010000033.1"/>
</dbReference>
<feature type="transmembrane region" description="Helical" evidence="1">
    <location>
        <begin position="266"/>
        <end position="293"/>
    </location>
</feature>
<name>A0ABW5EG28_9GAMM</name>
<keyword evidence="1" id="KW-0812">Transmembrane</keyword>